<dbReference type="KEGG" id="pry:Prubr_53500"/>
<dbReference type="AlphaFoldDB" id="A0A810N856"/>
<name>A0A810N856_9ACTN</name>
<dbReference type="Proteomes" id="UP000680866">
    <property type="component" value="Chromosome"/>
</dbReference>
<dbReference type="SUPFAM" id="SSF54593">
    <property type="entry name" value="Glyoxalase/Bleomycin resistance protein/Dihydroxybiphenyl dioxygenase"/>
    <property type="match status" value="1"/>
</dbReference>
<evidence type="ECO:0008006" key="3">
    <source>
        <dbReference type="Google" id="ProtNLM"/>
    </source>
</evidence>
<sequence length="252" mass="27275">MCDGHPDLRRKGGMANEVTVPLLPCASIDDIVGFYEVLGFRTTYRQRKPNPYAAMQREDLHLHFFELAGFDPQQSYGSCLVLTSDIEGLHRAFAAGMRAAYGKVLVSGTPRMTRPRPRKNADGVSGFTVIDPGGNWIRVVNQAAAPEPTPTGRLAKALANAVVQADSRGEIEQAARILDSALARTQAGDDPVARVEVLVYRAELAMVLHDPDTATDMLARVEHVVLGPDESERAATTLQNATELAAALRSDL</sequence>
<reference evidence="1" key="1">
    <citation type="submission" date="2020-08" db="EMBL/GenBank/DDBJ databases">
        <title>Whole genome shotgun sequence of Polymorphospora rubra NBRC 101157.</title>
        <authorList>
            <person name="Komaki H."/>
            <person name="Tamura T."/>
        </authorList>
    </citation>
    <scope>NUCLEOTIDE SEQUENCE</scope>
    <source>
        <strain evidence="1">NBRC 101157</strain>
    </source>
</reference>
<dbReference type="InterPro" id="IPR029068">
    <property type="entry name" value="Glyas_Bleomycin-R_OHBP_Dase"/>
</dbReference>
<accession>A0A810N856</accession>
<dbReference type="EMBL" id="AP023359">
    <property type="protein sequence ID" value="BCJ68329.1"/>
    <property type="molecule type" value="Genomic_DNA"/>
</dbReference>
<protein>
    <recommendedName>
        <fullName evidence="3">VOC family protein</fullName>
    </recommendedName>
</protein>
<organism evidence="1 2">
    <name type="scientific">Polymorphospora rubra</name>
    <dbReference type="NCBI Taxonomy" id="338584"/>
    <lineage>
        <taxon>Bacteria</taxon>
        <taxon>Bacillati</taxon>
        <taxon>Actinomycetota</taxon>
        <taxon>Actinomycetes</taxon>
        <taxon>Micromonosporales</taxon>
        <taxon>Micromonosporaceae</taxon>
        <taxon>Polymorphospora</taxon>
    </lineage>
</organism>
<evidence type="ECO:0000313" key="1">
    <source>
        <dbReference type="EMBL" id="BCJ68329.1"/>
    </source>
</evidence>
<keyword evidence="2" id="KW-1185">Reference proteome</keyword>
<proteinExistence type="predicted"/>
<gene>
    <name evidence="1" type="ORF">Prubr_53500</name>
</gene>
<evidence type="ECO:0000313" key="2">
    <source>
        <dbReference type="Proteomes" id="UP000680866"/>
    </source>
</evidence>
<dbReference type="Gene3D" id="3.10.180.10">
    <property type="entry name" value="2,3-Dihydroxybiphenyl 1,2-Dioxygenase, domain 1"/>
    <property type="match status" value="1"/>
</dbReference>